<sequence>MSPSIHSDDLADNVTEAVLHDDDCSDGSTEAAMTLISIGNHAFQALAKGSSTMLDPNVKEDSTVFTVPQSEHQQGDDKADISSDRMMEVPAIESELGDPNLTRSEKIPGACPKIESVDENLNVSGETESGIILLQCFPSRVSDLELSGQDTEVMGSSCVVQSEQHEDTQQSVLSQIDDSPGENYCPTEETTFILTLVEIPINSEYPYSCDSSTCADPLPAPVVISSGPTQLVTPIQSPRSETSMSLPSETNYISCEESHFPVSSASATQKRTSAYEREVSPPNKKALITDSTKEDKLPEDKGNEGKNSYETSACPVQEMTSPGSQQNQETGSLQNSQLSTNRTEMFNENFTVNQTLQACRNGDCTIKQVEFAGTPHSSCEYTPASTSKAPLKRPGKKPLGFLSLVCESRKSNTAKNPRNKKSLKPNCKGLSSRSHNSQTQDLVLNQQVPSATISSSPTVSPENNDAVKPMSSEVSNNELLTPQASSSNELVSEDEDTTVSEYFFSDIFMPVDD</sequence>
<dbReference type="Proteomes" id="UP000812440">
    <property type="component" value="Chromosome 1"/>
</dbReference>
<protein>
    <submittedName>
        <fullName evidence="2">Uncharacterized protein</fullName>
    </submittedName>
</protein>
<keyword evidence="3" id="KW-1185">Reference proteome</keyword>
<organism evidence="2 3">
    <name type="scientific">Hymenochirus boettgeri</name>
    <name type="common">Congo dwarf clawed frog</name>
    <dbReference type="NCBI Taxonomy" id="247094"/>
    <lineage>
        <taxon>Eukaryota</taxon>
        <taxon>Metazoa</taxon>
        <taxon>Chordata</taxon>
        <taxon>Craniata</taxon>
        <taxon>Vertebrata</taxon>
        <taxon>Euteleostomi</taxon>
        <taxon>Amphibia</taxon>
        <taxon>Batrachia</taxon>
        <taxon>Anura</taxon>
        <taxon>Pipoidea</taxon>
        <taxon>Pipidae</taxon>
        <taxon>Pipinae</taxon>
        <taxon>Hymenochirus</taxon>
    </lineage>
</organism>
<dbReference type="EMBL" id="JAACNH010000001">
    <property type="protein sequence ID" value="KAG8456454.1"/>
    <property type="molecule type" value="Genomic_DNA"/>
</dbReference>
<comment type="caution">
    <text evidence="2">The sequence shown here is derived from an EMBL/GenBank/DDBJ whole genome shotgun (WGS) entry which is preliminary data.</text>
</comment>
<feature type="compositionally biased region" description="Polar residues" evidence="1">
    <location>
        <begin position="472"/>
        <end position="490"/>
    </location>
</feature>
<feature type="region of interest" description="Disordered" evidence="1">
    <location>
        <begin position="410"/>
        <end position="496"/>
    </location>
</feature>
<feature type="region of interest" description="Disordered" evidence="1">
    <location>
        <begin position="375"/>
        <end position="397"/>
    </location>
</feature>
<feature type="compositionally biased region" description="Polar residues" evidence="1">
    <location>
        <begin position="429"/>
        <end position="463"/>
    </location>
</feature>
<feature type="compositionally biased region" description="Polar residues" evidence="1">
    <location>
        <begin position="318"/>
        <end position="336"/>
    </location>
</feature>
<name>A0A8T2KKC2_9PIPI</name>
<feature type="compositionally biased region" description="Polar residues" evidence="1">
    <location>
        <begin position="261"/>
        <end position="272"/>
    </location>
</feature>
<evidence type="ECO:0000313" key="3">
    <source>
        <dbReference type="Proteomes" id="UP000812440"/>
    </source>
</evidence>
<feature type="compositionally biased region" description="Basic and acidic residues" evidence="1">
    <location>
        <begin position="291"/>
        <end position="304"/>
    </location>
</feature>
<feature type="compositionally biased region" description="Polar residues" evidence="1">
    <location>
        <begin position="375"/>
        <end position="388"/>
    </location>
</feature>
<evidence type="ECO:0000313" key="2">
    <source>
        <dbReference type="EMBL" id="KAG8456454.1"/>
    </source>
</evidence>
<dbReference type="OrthoDB" id="272624at2759"/>
<feature type="region of interest" description="Disordered" evidence="1">
    <location>
        <begin position="259"/>
        <end position="336"/>
    </location>
</feature>
<proteinExistence type="predicted"/>
<reference evidence="2" key="1">
    <citation type="thesis" date="2020" institute="ProQuest LLC" country="789 East Eisenhower Parkway, Ann Arbor, MI, USA">
        <title>Comparative Genomics and Chromosome Evolution.</title>
        <authorList>
            <person name="Mudd A.B."/>
        </authorList>
    </citation>
    <scope>NUCLEOTIDE SEQUENCE</scope>
    <source>
        <strain evidence="2">Female2</strain>
        <tissue evidence="2">Blood</tissue>
    </source>
</reference>
<accession>A0A8T2KKC2</accession>
<dbReference type="AlphaFoldDB" id="A0A8T2KKC2"/>
<gene>
    <name evidence="2" type="ORF">GDO86_002293</name>
</gene>
<evidence type="ECO:0000256" key="1">
    <source>
        <dbReference type="SAM" id="MobiDB-lite"/>
    </source>
</evidence>